<name>A0A498HJJ8_MALDO</name>
<protein>
    <submittedName>
        <fullName evidence="2">Uncharacterized protein</fullName>
    </submittedName>
</protein>
<dbReference type="GO" id="GO:0009507">
    <property type="term" value="C:chloroplast"/>
    <property type="evidence" value="ECO:0007669"/>
    <property type="project" value="TreeGrafter"/>
</dbReference>
<feature type="transmembrane region" description="Helical" evidence="1">
    <location>
        <begin position="198"/>
        <end position="218"/>
    </location>
</feature>
<evidence type="ECO:0000256" key="1">
    <source>
        <dbReference type="SAM" id="Phobius"/>
    </source>
</evidence>
<dbReference type="Proteomes" id="UP000290289">
    <property type="component" value="Chromosome 16"/>
</dbReference>
<dbReference type="Pfam" id="PF10063">
    <property type="entry name" value="DUF2301"/>
    <property type="match status" value="1"/>
</dbReference>
<evidence type="ECO:0000313" key="3">
    <source>
        <dbReference type="Proteomes" id="UP000290289"/>
    </source>
</evidence>
<organism evidence="2 3">
    <name type="scientific">Malus domestica</name>
    <name type="common">Apple</name>
    <name type="synonym">Pyrus malus</name>
    <dbReference type="NCBI Taxonomy" id="3750"/>
    <lineage>
        <taxon>Eukaryota</taxon>
        <taxon>Viridiplantae</taxon>
        <taxon>Streptophyta</taxon>
        <taxon>Embryophyta</taxon>
        <taxon>Tracheophyta</taxon>
        <taxon>Spermatophyta</taxon>
        <taxon>Magnoliopsida</taxon>
        <taxon>eudicotyledons</taxon>
        <taxon>Gunneridae</taxon>
        <taxon>Pentapetalae</taxon>
        <taxon>rosids</taxon>
        <taxon>fabids</taxon>
        <taxon>Rosales</taxon>
        <taxon>Rosaceae</taxon>
        <taxon>Amygdaloideae</taxon>
        <taxon>Maleae</taxon>
        <taxon>Malus</taxon>
    </lineage>
</organism>
<accession>A0A498HJJ8</accession>
<keyword evidence="3" id="KW-1185">Reference proteome</keyword>
<dbReference type="AlphaFoldDB" id="A0A498HJJ8"/>
<comment type="caution">
    <text evidence="2">The sequence shown here is derived from an EMBL/GenBank/DDBJ whole genome shotgun (WGS) entry which is preliminary data.</text>
</comment>
<dbReference type="InterPro" id="IPR019275">
    <property type="entry name" value="DUF2301"/>
</dbReference>
<dbReference type="STRING" id="3750.A0A498HJJ8"/>
<dbReference type="EMBL" id="RDQH01000342">
    <property type="protein sequence ID" value="RXH71688.1"/>
    <property type="molecule type" value="Genomic_DNA"/>
</dbReference>
<dbReference type="PANTHER" id="PTHR36716">
    <property type="entry name" value="F3H9.20 PROTEIN"/>
    <property type="match status" value="1"/>
</dbReference>
<dbReference type="PANTHER" id="PTHR36716:SF2">
    <property type="entry name" value="F3H9.20 PROTEIN"/>
    <property type="match status" value="1"/>
</dbReference>
<evidence type="ECO:0000313" key="2">
    <source>
        <dbReference type="EMBL" id="RXH71688.1"/>
    </source>
</evidence>
<keyword evidence="1" id="KW-1133">Transmembrane helix</keyword>
<feature type="transmembrane region" description="Helical" evidence="1">
    <location>
        <begin position="258"/>
        <end position="277"/>
    </location>
</feature>
<feature type="transmembrane region" description="Helical" evidence="1">
    <location>
        <begin position="289"/>
        <end position="310"/>
    </location>
</feature>
<reference evidence="2 3" key="1">
    <citation type="submission" date="2018-10" db="EMBL/GenBank/DDBJ databases">
        <title>A high-quality apple genome assembly.</title>
        <authorList>
            <person name="Hu J."/>
        </authorList>
    </citation>
    <scope>NUCLEOTIDE SEQUENCE [LARGE SCALE GENOMIC DNA]</scope>
    <source>
        <strain evidence="3">cv. HFTH1</strain>
        <tissue evidence="2">Young leaf</tissue>
    </source>
</reference>
<keyword evidence="1" id="KW-0472">Membrane</keyword>
<feature type="transmembrane region" description="Helical" evidence="1">
    <location>
        <begin position="161"/>
        <end position="182"/>
    </location>
</feature>
<keyword evidence="1" id="KW-0812">Transmembrane</keyword>
<proteinExistence type="predicted"/>
<feature type="transmembrane region" description="Helical" evidence="1">
    <location>
        <begin position="225"/>
        <end position="246"/>
    </location>
</feature>
<sequence>MLTVGFEPTPFRTRTLIWRLRPTRPYQLVVRLFVALITQKWLPKYVVCVQSATIVPPPTPPASKLSTSNNISQIFLSSSANKASVRLQSFKCRALGESSQPQTSLAETVYQGVYGPCSVDSTDVRDVHNYFLISVKSTPRYKCFCSHFVTTSSRVTIQYKLYRSGLVTAATSFVVAAYAAFLPDNFFLTGILKHNLDFVYAIGAGGLGLSLFLIHIYVTEIKRTLQAFWVLGVARSLATYACLASPAREGFMQYVVDYPIAIWFVGPLFASLTELVFKEGLCYGKLEAGILTFIIPTVLLGHLALMEFMLNT</sequence>
<gene>
    <name evidence="2" type="ORF">DVH24_025189</name>
</gene>